<evidence type="ECO:0000256" key="15">
    <source>
        <dbReference type="SAM" id="MobiDB-lite"/>
    </source>
</evidence>
<dbReference type="PANTHER" id="PTHR10903:SF135">
    <property type="entry name" value="TRANSLOCASE OF CHLOROPLAST 120, CHLOROPLASTIC-RELATED"/>
    <property type="match status" value="1"/>
</dbReference>
<keyword evidence="8" id="KW-0378">Hydrolase</keyword>
<organism evidence="17 18">
    <name type="scientific">Meripilus lineatus</name>
    <dbReference type="NCBI Taxonomy" id="2056292"/>
    <lineage>
        <taxon>Eukaryota</taxon>
        <taxon>Fungi</taxon>
        <taxon>Dikarya</taxon>
        <taxon>Basidiomycota</taxon>
        <taxon>Agaricomycotina</taxon>
        <taxon>Agaricomycetes</taxon>
        <taxon>Polyporales</taxon>
        <taxon>Meripilaceae</taxon>
        <taxon>Meripilus</taxon>
    </lineage>
</organism>
<evidence type="ECO:0000256" key="9">
    <source>
        <dbReference type="ARBA" id="ARBA00022805"/>
    </source>
</evidence>
<evidence type="ECO:0000256" key="12">
    <source>
        <dbReference type="ARBA" id="ARBA00022989"/>
    </source>
</evidence>
<feature type="domain" description="G" evidence="16">
    <location>
        <begin position="16"/>
        <end position="73"/>
    </location>
</feature>
<keyword evidence="11" id="KW-0653">Protein transport</keyword>
<feature type="compositionally biased region" description="Basic and acidic residues" evidence="15">
    <location>
        <begin position="277"/>
        <end position="295"/>
    </location>
</feature>
<dbReference type="GO" id="GO:0015031">
    <property type="term" value="P:protein transport"/>
    <property type="evidence" value="ECO:0007669"/>
    <property type="project" value="UniProtKB-KW"/>
</dbReference>
<dbReference type="GO" id="GO:0046872">
    <property type="term" value="F:metal ion binding"/>
    <property type="evidence" value="ECO:0007669"/>
    <property type="project" value="UniProtKB-KW"/>
</dbReference>
<keyword evidence="10" id="KW-0460">Magnesium</keyword>
<dbReference type="PANTHER" id="PTHR10903">
    <property type="entry name" value="GTPASE, IMAP FAMILY MEMBER-RELATED"/>
    <property type="match status" value="1"/>
</dbReference>
<dbReference type="InterPro" id="IPR045058">
    <property type="entry name" value="GIMA/IAN/Toc"/>
</dbReference>
<evidence type="ECO:0000313" key="18">
    <source>
        <dbReference type="Proteomes" id="UP001212997"/>
    </source>
</evidence>
<feature type="compositionally biased region" description="Polar residues" evidence="15">
    <location>
        <begin position="296"/>
        <end position="307"/>
    </location>
</feature>
<dbReference type="Pfam" id="PF01926">
    <property type="entry name" value="MMR_HSR1"/>
    <property type="match status" value="1"/>
</dbReference>
<keyword evidence="4" id="KW-0150">Chloroplast</keyword>
<accession>A0AAD5V2S8</accession>
<sequence>MSYTAKHTQADGEVLIAVMGCTGVGKSSFINLVSGSNLAVGSNLDSCTSEALYSRPFDIAGRRVRLIDTPGFDDAVVSDFDTLKTIVHELHTLYETGRNLSGILYLHRITDVRVGGNARKNLAVFRKLCGEKFLPNVVLVTTMWSRGIERKYEPREKQLGEHEHLFRPFLEQGVPLLRHYNTEDGANEILGRIVNKSPRPMRIQEELVDEKKALGNTEAAQYLDNEYRERVENHRKELEALREDLKEALLNNESGTENELQKERECLEEQIKKMIDEADHFSSQYAEERQRRGRSESTPSSGTQKNTLLAGRRADAHLQGTVENNTAGGESIADGPIRRSNSTRGRRDEGNGYYPESPYGRQNSDPNAQLLGEQPEHDGTRSLWVLRKFIALLSNVMPYWILRLLSGSRK</sequence>
<evidence type="ECO:0000256" key="11">
    <source>
        <dbReference type="ARBA" id="ARBA00022927"/>
    </source>
</evidence>
<evidence type="ECO:0000313" key="17">
    <source>
        <dbReference type="EMBL" id="KAJ3484668.1"/>
    </source>
</evidence>
<dbReference type="Gene3D" id="3.40.50.300">
    <property type="entry name" value="P-loop containing nucleotide triphosphate hydrolases"/>
    <property type="match status" value="1"/>
</dbReference>
<dbReference type="Proteomes" id="UP001212997">
    <property type="component" value="Unassembled WGS sequence"/>
</dbReference>
<evidence type="ECO:0000256" key="13">
    <source>
        <dbReference type="ARBA" id="ARBA00023136"/>
    </source>
</evidence>
<evidence type="ECO:0000256" key="1">
    <source>
        <dbReference type="ARBA" id="ARBA00001946"/>
    </source>
</evidence>
<evidence type="ECO:0000256" key="14">
    <source>
        <dbReference type="ARBA" id="ARBA00024013"/>
    </source>
</evidence>
<evidence type="ECO:0000256" key="5">
    <source>
        <dbReference type="ARBA" id="ARBA00022640"/>
    </source>
</evidence>
<evidence type="ECO:0000256" key="7">
    <source>
        <dbReference type="ARBA" id="ARBA00022723"/>
    </source>
</evidence>
<keyword evidence="13" id="KW-0472">Membrane</keyword>
<keyword evidence="9" id="KW-1002">Plastid outer membrane</keyword>
<keyword evidence="7" id="KW-0479">Metal-binding</keyword>
<keyword evidence="3" id="KW-0813">Transport</keyword>
<keyword evidence="5" id="KW-0934">Plastid</keyword>
<evidence type="ECO:0000256" key="2">
    <source>
        <dbReference type="ARBA" id="ARBA00004167"/>
    </source>
</evidence>
<dbReference type="GO" id="GO:0016020">
    <property type="term" value="C:membrane"/>
    <property type="evidence" value="ECO:0007669"/>
    <property type="project" value="UniProtKB-SubCell"/>
</dbReference>
<reference evidence="17" key="1">
    <citation type="submission" date="2022-07" db="EMBL/GenBank/DDBJ databases">
        <title>Genome Sequence of Physisporinus lineatus.</title>
        <authorList>
            <person name="Buettner E."/>
        </authorList>
    </citation>
    <scope>NUCLEOTIDE SEQUENCE</scope>
    <source>
        <strain evidence="17">VT162</strain>
    </source>
</reference>
<evidence type="ECO:0000256" key="3">
    <source>
        <dbReference type="ARBA" id="ARBA00022448"/>
    </source>
</evidence>
<keyword evidence="12" id="KW-1133">Transmembrane helix</keyword>
<evidence type="ECO:0000256" key="6">
    <source>
        <dbReference type="ARBA" id="ARBA00022692"/>
    </source>
</evidence>
<dbReference type="CDD" id="cd00882">
    <property type="entry name" value="Ras_like_GTPase"/>
    <property type="match status" value="1"/>
</dbReference>
<dbReference type="InterPro" id="IPR006073">
    <property type="entry name" value="GTP-bd"/>
</dbReference>
<dbReference type="EMBL" id="JANAWD010000180">
    <property type="protein sequence ID" value="KAJ3484668.1"/>
    <property type="molecule type" value="Genomic_DNA"/>
</dbReference>
<evidence type="ECO:0000259" key="16">
    <source>
        <dbReference type="Pfam" id="PF01926"/>
    </source>
</evidence>
<comment type="cofactor">
    <cofactor evidence="1">
        <name>Mg(2+)</name>
        <dbReference type="ChEBI" id="CHEBI:18420"/>
    </cofactor>
</comment>
<dbReference type="SUPFAM" id="SSF52540">
    <property type="entry name" value="P-loop containing nucleoside triphosphate hydrolases"/>
    <property type="match status" value="1"/>
</dbReference>
<dbReference type="GO" id="GO:0016787">
    <property type="term" value="F:hydrolase activity"/>
    <property type="evidence" value="ECO:0007669"/>
    <property type="project" value="UniProtKB-KW"/>
</dbReference>
<name>A0AAD5V2S8_9APHY</name>
<gene>
    <name evidence="17" type="ORF">NLI96_g5477</name>
</gene>
<feature type="region of interest" description="Disordered" evidence="15">
    <location>
        <begin position="277"/>
        <end position="375"/>
    </location>
</feature>
<protein>
    <recommendedName>
        <fullName evidence="16">G domain-containing protein</fullName>
    </recommendedName>
</protein>
<comment type="subcellular location">
    <subcellularLocation>
        <location evidence="2">Membrane</location>
        <topology evidence="2">Single-pass membrane protein</topology>
    </subcellularLocation>
    <subcellularLocation>
        <location evidence="14">Plastid</location>
        <location evidence="14">Chloroplast outer membrane</location>
    </subcellularLocation>
</comment>
<evidence type="ECO:0000256" key="4">
    <source>
        <dbReference type="ARBA" id="ARBA00022528"/>
    </source>
</evidence>
<dbReference type="InterPro" id="IPR027417">
    <property type="entry name" value="P-loop_NTPase"/>
</dbReference>
<evidence type="ECO:0000256" key="10">
    <source>
        <dbReference type="ARBA" id="ARBA00022842"/>
    </source>
</evidence>
<comment type="caution">
    <text evidence="17">The sequence shown here is derived from an EMBL/GenBank/DDBJ whole genome shotgun (WGS) entry which is preliminary data.</text>
</comment>
<proteinExistence type="predicted"/>
<dbReference type="AlphaFoldDB" id="A0AAD5V2S8"/>
<dbReference type="GO" id="GO:0005525">
    <property type="term" value="F:GTP binding"/>
    <property type="evidence" value="ECO:0007669"/>
    <property type="project" value="InterPro"/>
</dbReference>
<keyword evidence="6" id="KW-0812">Transmembrane</keyword>
<keyword evidence="18" id="KW-1185">Reference proteome</keyword>
<evidence type="ECO:0000256" key="8">
    <source>
        <dbReference type="ARBA" id="ARBA00022801"/>
    </source>
</evidence>